<dbReference type="InterPro" id="IPR050315">
    <property type="entry name" value="FAD-oxidoreductase_2"/>
</dbReference>
<evidence type="ECO:0000256" key="1">
    <source>
        <dbReference type="ARBA" id="ARBA00001974"/>
    </source>
</evidence>
<evidence type="ECO:0000256" key="4">
    <source>
        <dbReference type="ARBA" id="ARBA00023002"/>
    </source>
</evidence>
<dbReference type="InterPro" id="IPR036188">
    <property type="entry name" value="FAD/NAD-bd_sf"/>
</dbReference>
<dbReference type="NCBIfam" id="NF006130">
    <property type="entry name" value="PRK08274.1"/>
    <property type="match status" value="1"/>
</dbReference>
<dbReference type="InterPro" id="IPR003953">
    <property type="entry name" value="FAD-dep_OxRdtase_2_FAD-bd"/>
</dbReference>
<dbReference type="STRING" id="162209.IJ22_14760"/>
<dbReference type="InterPro" id="IPR027477">
    <property type="entry name" value="Succ_DH/fumarate_Rdtase_cat_sf"/>
</dbReference>
<dbReference type="EMBL" id="CP013652">
    <property type="protein sequence ID" value="ALS21852.1"/>
    <property type="molecule type" value="Genomic_DNA"/>
</dbReference>
<proteinExistence type="predicted"/>
<dbReference type="KEGG" id="pnp:IJ22_14760"/>
<feature type="domain" description="FAD-dependent oxidoreductase 2 FAD-binding" evidence="5">
    <location>
        <begin position="10"/>
        <end position="474"/>
    </location>
</feature>
<protein>
    <submittedName>
        <fullName evidence="6">Flavoprotein subunit of fumarate reductase</fullName>
    </submittedName>
</protein>
<sequence>MSNEYPLQYDVVVVGAGNAALCAGISAKEEGANVLILERGPQHKRGGNSFFTDGAIRTAFQNLDDIREIIPEMTDEEAARIQIPIYHAEDFYNDLMRVTGGKSDPQLAKYMTGQSTQVVKWMQRNGVIFELNENQSFEKDGILTFWGNLPLKTQNKGVGLIEQLNKRAEELGIDIWYQSRAVKLVEENNQITAIQIEQPDGVVTVRTGSVILACGGFEANKTMRARHLGSEWNAAIVRGTEYNTGDGLMMALDIGAQPYGDWAGCHSIGTDCKAPEVGDFSKPGDIYKKSSFPLGLLINKEGKRFVDEGADFRNYTYAKYGREVLKQPGGMAYQIFDAQVYPLLRKEYLIEEATFVKADTIEELADMLEVDKTQFLQTIREFNQAVQEGAYNPTVKDGKGTAGITPPKSNWALRLEEGPFYAYPVTCGITFTFGGIHVNTHGEVLGKEGTPIPGLYAAGEMVGGLFYDNYPGGSGLMSGAVFGKAAGASASRYVREKTQSAASQ</sequence>
<dbReference type="Proteomes" id="UP000061660">
    <property type="component" value="Chromosome"/>
</dbReference>
<dbReference type="Gene3D" id="3.90.700.10">
    <property type="entry name" value="Succinate dehydrogenase/fumarate reductase flavoprotein, catalytic domain"/>
    <property type="match status" value="1"/>
</dbReference>
<evidence type="ECO:0000313" key="7">
    <source>
        <dbReference type="Proteomes" id="UP000061660"/>
    </source>
</evidence>
<dbReference type="AlphaFoldDB" id="A0A0U2UF58"/>
<evidence type="ECO:0000256" key="2">
    <source>
        <dbReference type="ARBA" id="ARBA00022630"/>
    </source>
</evidence>
<dbReference type="Gene3D" id="3.50.50.60">
    <property type="entry name" value="FAD/NAD(P)-binding domain"/>
    <property type="match status" value="1"/>
</dbReference>
<dbReference type="OrthoDB" id="9806724at2"/>
<keyword evidence="2" id="KW-0285">Flavoprotein</keyword>
<keyword evidence="7" id="KW-1185">Reference proteome</keyword>
<accession>A0A0U2UF58</accession>
<dbReference type="RefSeq" id="WP_062408211.1">
    <property type="nucleotide sequence ID" value="NZ_CP013652.1"/>
</dbReference>
<dbReference type="GO" id="GO:0033765">
    <property type="term" value="F:steroid dehydrogenase activity, acting on the CH-CH group of donors"/>
    <property type="evidence" value="ECO:0007669"/>
    <property type="project" value="UniProtKB-ARBA"/>
</dbReference>
<dbReference type="PANTHER" id="PTHR43400">
    <property type="entry name" value="FUMARATE REDUCTASE"/>
    <property type="match status" value="1"/>
</dbReference>
<evidence type="ECO:0000256" key="3">
    <source>
        <dbReference type="ARBA" id="ARBA00022827"/>
    </source>
</evidence>
<dbReference type="SUPFAM" id="SSF51905">
    <property type="entry name" value="FAD/NAD(P)-binding domain"/>
    <property type="match status" value="1"/>
</dbReference>
<name>A0A0U2UF58_9BACL</name>
<gene>
    <name evidence="6" type="ORF">IJ22_14760</name>
</gene>
<dbReference type="PANTHER" id="PTHR43400:SF7">
    <property type="entry name" value="FAD-DEPENDENT OXIDOREDUCTASE 2 FAD BINDING DOMAIN-CONTAINING PROTEIN"/>
    <property type="match status" value="1"/>
</dbReference>
<comment type="cofactor">
    <cofactor evidence="1">
        <name>FAD</name>
        <dbReference type="ChEBI" id="CHEBI:57692"/>
    </cofactor>
</comment>
<reference evidence="6 7" key="2">
    <citation type="journal article" date="2016" name="Genome Announc.">
        <title>Complete Genome Sequences of Two Interactive Moderate Thermophiles, Paenibacillus napthalenovorans 32O-Y and Paenibacillus sp. 32O-W.</title>
        <authorList>
            <person name="Butler R.R.III."/>
            <person name="Wang J."/>
            <person name="Stark B.C."/>
            <person name="Pombert J.F."/>
        </authorList>
    </citation>
    <scope>NUCLEOTIDE SEQUENCE [LARGE SCALE GENOMIC DNA]</scope>
    <source>
        <strain evidence="6 7">32O-Y</strain>
    </source>
</reference>
<dbReference type="PATRIC" id="fig|162209.4.peg.1564"/>
<keyword evidence="4" id="KW-0560">Oxidoreductase</keyword>
<evidence type="ECO:0000313" key="6">
    <source>
        <dbReference type="EMBL" id="ALS21852.1"/>
    </source>
</evidence>
<organism evidence="6 7">
    <name type="scientific">Paenibacillus naphthalenovorans</name>
    <dbReference type="NCBI Taxonomy" id="162209"/>
    <lineage>
        <taxon>Bacteria</taxon>
        <taxon>Bacillati</taxon>
        <taxon>Bacillota</taxon>
        <taxon>Bacilli</taxon>
        <taxon>Bacillales</taxon>
        <taxon>Paenibacillaceae</taxon>
        <taxon>Paenibacillus</taxon>
    </lineage>
</organism>
<dbReference type="Pfam" id="PF00890">
    <property type="entry name" value="FAD_binding_2"/>
    <property type="match status" value="1"/>
</dbReference>
<keyword evidence="3" id="KW-0274">FAD</keyword>
<evidence type="ECO:0000259" key="5">
    <source>
        <dbReference type="Pfam" id="PF00890"/>
    </source>
</evidence>
<reference evidence="7" key="1">
    <citation type="submission" date="2015-12" db="EMBL/GenBank/DDBJ databases">
        <title>Complete genome sequences of two moderately thermophilic Paenibacillus species.</title>
        <authorList>
            <person name="Butler R.III."/>
            <person name="Wang J."/>
            <person name="Stark B.C."/>
            <person name="Pombert J.-F."/>
        </authorList>
    </citation>
    <scope>NUCLEOTIDE SEQUENCE [LARGE SCALE GENOMIC DNA]</scope>
    <source>
        <strain evidence="7">32O-Y</strain>
    </source>
</reference>
<dbReference type="SUPFAM" id="SSF56425">
    <property type="entry name" value="Succinate dehydrogenase/fumarate reductase flavoprotein, catalytic domain"/>
    <property type="match status" value="1"/>
</dbReference>